<sequence>MAMILTQARRTLCVSLLFSIAACGPDSEARQASCDTLVTETRATCMDMIRRGLDVSCNTYLGAIDTAMDQASGNLFDVGDANQSAAGSLCSTYIDKLREDRDKNADSMRPKAEVGPKCTALAGRFETRCMANLGKEPLPGKCKNVTRTFVMGASRQIPREKLCLIAGRQLPEG</sequence>
<gene>
    <name evidence="1" type="ORF">Y5W_01804</name>
</gene>
<evidence type="ECO:0000313" key="1">
    <source>
        <dbReference type="EMBL" id="MBF5056510.1"/>
    </source>
</evidence>
<keyword evidence="2" id="KW-1185">Reference proteome</keyword>
<comment type="caution">
    <text evidence="1">The sequence shown here is derived from an EMBL/GenBank/DDBJ whole genome shotgun (WGS) entry which is preliminary data.</text>
</comment>
<dbReference type="Proteomes" id="UP000662703">
    <property type="component" value="Unassembled WGS sequence"/>
</dbReference>
<protein>
    <recommendedName>
        <fullName evidence="3">DUF1311 domain-containing protein</fullName>
    </recommendedName>
</protein>
<organism evidence="1 2">
    <name type="scientific">Alloalcanivorax profundimaris</name>
    <dbReference type="NCBI Taxonomy" id="2735259"/>
    <lineage>
        <taxon>Bacteria</taxon>
        <taxon>Pseudomonadati</taxon>
        <taxon>Pseudomonadota</taxon>
        <taxon>Gammaproteobacteria</taxon>
        <taxon>Oceanospirillales</taxon>
        <taxon>Alcanivoracaceae</taxon>
        <taxon>Alloalcanivorax</taxon>
    </lineage>
</organism>
<name>A0ABS0AQU4_9GAMM</name>
<reference evidence="1 2" key="1">
    <citation type="submission" date="2012-09" db="EMBL/GenBank/DDBJ databases">
        <title>Genome Sequence of alkane-degrading Bacterium Alcanivorax sp. 521-1.</title>
        <authorList>
            <person name="Lai Q."/>
            <person name="Shao Z."/>
        </authorList>
    </citation>
    <scope>NUCLEOTIDE SEQUENCE [LARGE SCALE GENOMIC DNA]</scope>
    <source>
        <strain evidence="1 2">521-1</strain>
    </source>
</reference>
<dbReference type="RefSeq" id="WP_194864986.1">
    <property type="nucleotide sequence ID" value="NZ_ARXX01000024.1"/>
</dbReference>
<dbReference type="EMBL" id="ARXX01000024">
    <property type="protein sequence ID" value="MBF5056510.1"/>
    <property type="molecule type" value="Genomic_DNA"/>
</dbReference>
<proteinExistence type="predicted"/>
<accession>A0ABS0AQU4</accession>
<evidence type="ECO:0008006" key="3">
    <source>
        <dbReference type="Google" id="ProtNLM"/>
    </source>
</evidence>
<evidence type="ECO:0000313" key="2">
    <source>
        <dbReference type="Proteomes" id="UP000662703"/>
    </source>
</evidence>